<gene>
    <name evidence="2" type="ORF">CYMTET_45982</name>
</gene>
<accession>A0AAE0EXR5</accession>
<dbReference type="EMBL" id="LGRX02031899">
    <property type="protein sequence ID" value="KAK3244403.1"/>
    <property type="molecule type" value="Genomic_DNA"/>
</dbReference>
<comment type="caution">
    <text evidence="2">The sequence shown here is derived from an EMBL/GenBank/DDBJ whole genome shotgun (WGS) entry which is preliminary data.</text>
</comment>
<dbReference type="Proteomes" id="UP001190700">
    <property type="component" value="Unassembled WGS sequence"/>
</dbReference>
<reference evidence="2 3" key="1">
    <citation type="journal article" date="2015" name="Genome Biol. Evol.">
        <title>Comparative Genomics of a Bacterivorous Green Alga Reveals Evolutionary Causalities and Consequences of Phago-Mixotrophic Mode of Nutrition.</title>
        <authorList>
            <person name="Burns J.A."/>
            <person name="Paasch A."/>
            <person name="Narechania A."/>
            <person name="Kim E."/>
        </authorList>
    </citation>
    <scope>NUCLEOTIDE SEQUENCE [LARGE SCALE GENOMIC DNA]</scope>
    <source>
        <strain evidence="2 3">PLY_AMNH</strain>
    </source>
</reference>
<evidence type="ECO:0000313" key="3">
    <source>
        <dbReference type="Proteomes" id="UP001190700"/>
    </source>
</evidence>
<evidence type="ECO:0000256" key="1">
    <source>
        <dbReference type="SAM" id="MobiDB-lite"/>
    </source>
</evidence>
<organism evidence="2 3">
    <name type="scientific">Cymbomonas tetramitiformis</name>
    <dbReference type="NCBI Taxonomy" id="36881"/>
    <lineage>
        <taxon>Eukaryota</taxon>
        <taxon>Viridiplantae</taxon>
        <taxon>Chlorophyta</taxon>
        <taxon>Pyramimonadophyceae</taxon>
        <taxon>Pyramimonadales</taxon>
        <taxon>Pyramimonadaceae</taxon>
        <taxon>Cymbomonas</taxon>
    </lineage>
</organism>
<proteinExistence type="predicted"/>
<feature type="region of interest" description="Disordered" evidence="1">
    <location>
        <begin position="30"/>
        <end position="57"/>
    </location>
</feature>
<sequence>MFRNTPPYVIPAVMASTGRRNLGDVLRSARAASISPTPTSSPQSGSQTPSPRTGVAGRDPVVRMSALINKPNSISPVAASAQFVHRDASVWVSNPVRASQQHEYNERMDYAFSYGEELVKLLRSHGFKPQKGFTLDGSDAEAADFAILLSNPLRHVLTPISHFEYDKLFDLEHEYLVYHWSLNGLLFNILKGVLQGTALALYQESARDHPRDGRCALQSLRFHVEATTDPDTFRFWTKLRSTIIDETTDPAP</sequence>
<keyword evidence="3" id="KW-1185">Reference proteome</keyword>
<protein>
    <submittedName>
        <fullName evidence="2">Uncharacterized protein</fullName>
    </submittedName>
</protein>
<feature type="compositionally biased region" description="Low complexity" evidence="1">
    <location>
        <begin position="30"/>
        <end position="52"/>
    </location>
</feature>
<name>A0AAE0EXR5_9CHLO</name>
<evidence type="ECO:0000313" key="2">
    <source>
        <dbReference type="EMBL" id="KAK3244403.1"/>
    </source>
</evidence>
<dbReference type="AlphaFoldDB" id="A0AAE0EXR5"/>